<dbReference type="RefSeq" id="XP_024699460.1">
    <property type="nucleotide sequence ID" value="XM_024853739.1"/>
</dbReference>
<accession>A0A2I2FU37</accession>
<feature type="chain" id="PRO_5014161549" evidence="3">
    <location>
        <begin position="17"/>
        <end position="227"/>
    </location>
</feature>
<name>A0A2I2FU37_9EURO</name>
<dbReference type="Proteomes" id="UP000234275">
    <property type="component" value="Unassembled WGS sequence"/>
</dbReference>
<dbReference type="GO" id="GO:0052689">
    <property type="term" value="F:carboxylic ester hydrolase activity"/>
    <property type="evidence" value="ECO:0007669"/>
    <property type="project" value="UniProtKB-ARBA"/>
</dbReference>
<dbReference type="PANTHER" id="PTHR33630:SF9">
    <property type="entry name" value="CUTINASE 4"/>
    <property type="match status" value="1"/>
</dbReference>
<dbReference type="STRING" id="1392250.A0A2I2FU37"/>
<organism evidence="4 5">
    <name type="scientific">Aspergillus steynii IBT 23096</name>
    <dbReference type="NCBI Taxonomy" id="1392250"/>
    <lineage>
        <taxon>Eukaryota</taxon>
        <taxon>Fungi</taxon>
        <taxon>Dikarya</taxon>
        <taxon>Ascomycota</taxon>
        <taxon>Pezizomycotina</taxon>
        <taxon>Eurotiomycetes</taxon>
        <taxon>Eurotiomycetidae</taxon>
        <taxon>Eurotiales</taxon>
        <taxon>Aspergillaceae</taxon>
        <taxon>Aspergillus</taxon>
        <taxon>Aspergillus subgen. Circumdati</taxon>
    </lineage>
</organism>
<keyword evidence="2" id="KW-1015">Disulfide bond</keyword>
<dbReference type="SMART" id="SM01110">
    <property type="entry name" value="Cutinase"/>
    <property type="match status" value="1"/>
</dbReference>
<dbReference type="GeneID" id="36561437"/>
<dbReference type="Gene3D" id="3.40.50.1820">
    <property type="entry name" value="alpha/beta hydrolase"/>
    <property type="match status" value="1"/>
</dbReference>
<keyword evidence="1" id="KW-0378">Hydrolase</keyword>
<evidence type="ECO:0000256" key="2">
    <source>
        <dbReference type="ARBA" id="ARBA00023157"/>
    </source>
</evidence>
<evidence type="ECO:0000256" key="1">
    <source>
        <dbReference type="ARBA" id="ARBA00022801"/>
    </source>
</evidence>
<reference evidence="4 5" key="1">
    <citation type="submission" date="2016-12" db="EMBL/GenBank/DDBJ databases">
        <title>The genomes of Aspergillus section Nigri reveals drivers in fungal speciation.</title>
        <authorList>
            <consortium name="DOE Joint Genome Institute"/>
            <person name="Vesth T.C."/>
            <person name="Nybo J."/>
            <person name="Theobald S."/>
            <person name="Brandl J."/>
            <person name="Frisvad J.C."/>
            <person name="Nielsen K.F."/>
            <person name="Lyhne E.K."/>
            <person name="Kogle M.E."/>
            <person name="Kuo A."/>
            <person name="Riley R."/>
            <person name="Clum A."/>
            <person name="Nolan M."/>
            <person name="Lipzen A."/>
            <person name="Salamov A."/>
            <person name="Henrissat B."/>
            <person name="Wiebenga A."/>
            <person name="De Vries R.P."/>
            <person name="Grigoriev I.V."/>
            <person name="Mortensen U.H."/>
            <person name="Andersen M.R."/>
            <person name="Baker S.E."/>
        </authorList>
    </citation>
    <scope>NUCLEOTIDE SEQUENCE [LARGE SCALE GENOMIC DNA]</scope>
    <source>
        <strain evidence="4 5">IBT 23096</strain>
    </source>
</reference>
<dbReference type="AlphaFoldDB" id="A0A2I2FU37"/>
<sequence>MKHRFITGLFLAGALAAPAPQEKCAPGPHIITVRESSAPPDGGFVRDLANEVQAKLNESDIESDIEDVDYPAWFVPYVHSETEGVKKAREAIENYVESCPQTDIILLGYSQGAHAIGDVLCGTNNPLFGKSDPLPTANLGDHVKAVVLMGDPGHEPGVSFDVGTSTKPGLFHRFTDIECPGYSDKIQSYCDSNDPFCDRGLNQNVHNGYIKEYGDQAVKFVVAKVQG</sequence>
<proteinExistence type="predicted"/>
<evidence type="ECO:0000313" key="4">
    <source>
        <dbReference type="EMBL" id="PLB44158.1"/>
    </source>
</evidence>
<protein>
    <submittedName>
        <fullName evidence="4">Cutinase</fullName>
    </submittedName>
</protein>
<keyword evidence="5" id="KW-1185">Reference proteome</keyword>
<dbReference type="VEuPathDB" id="FungiDB:P170DRAFT_479929"/>
<dbReference type="OrthoDB" id="2586582at2759"/>
<evidence type="ECO:0000256" key="3">
    <source>
        <dbReference type="SAM" id="SignalP"/>
    </source>
</evidence>
<dbReference type="PANTHER" id="PTHR33630">
    <property type="entry name" value="CUTINASE RV1984C-RELATED-RELATED"/>
    <property type="match status" value="1"/>
</dbReference>
<feature type="signal peptide" evidence="3">
    <location>
        <begin position="1"/>
        <end position="16"/>
    </location>
</feature>
<evidence type="ECO:0000313" key="5">
    <source>
        <dbReference type="Proteomes" id="UP000234275"/>
    </source>
</evidence>
<gene>
    <name evidence="4" type="ORF">P170DRAFT_479929</name>
</gene>
<keyword evidence="3" id="KW-0732">Signal</keyword>
<dbReference type="InterPro" id="IPR000675">
    <property type="entry name" value="Cutinase/axe"/>
</dbReference>
<dbReference type="InterPro" id="IPR029058">
    <property type="entry name" value="AB_hydrolase_fold"/>
</dbReference>
<dbReference type="EMBL" id="MSFO01000009">
    <property type="protein sequence ID" value="PLB44158.1"/>
    <property type="molecule type" value="Genomic_DNA"/>
</dbReference>
<dbReference type="Pfam" id="PF01083">
    <property type="entry name" value="Cutinase"/>
    <property type="match status" value="1"/>
</dbReference>
<comment type="caution">
    <text evidence="4">The sequence shown here is derived from an EMBL/GenBank/DDBJ whole genome shotgun (WGS) entry which is preliminary data.</text>
</comment>
<dbReference type="SUPFAM" id="SSF53474">
    <property type="entry name" value="alpha/beta-Hydrolases"/>
    <property type="match status" value="1"/>
</dbReference>